<dbReference type="InterPro" id="IPR003323">
    <property type="entry name" value="OTU_dom"/>
</dbReference>
<name>A0A177A9J4_9PEZI</name>
<dbReference type="InterPro" id="IPR049771">
    <property type="entry name" value="OTU2-like_OTU"/>
</dbReference>
<dbReference type="Proteomes" id="UP000077154">
    <property type="component" value="Unassembled WGS sequence"/>
</dbReference>
<dbReference type="GO" id="GO:0004843">
    <property type="term" value="F:cysteine-type deubiquitinase activity"/>
    <property type="evidence" value="ECO:0007669"/>
    <property type="project" value="TreeGrafter"/>
</dbReference>
<dbReference type="EMBL" id="KV441395">
    <property type="protein sequence ID" value="OAF58789.1"/>
    <property type="molecule type" value="Genomic_DNA"/>
</dbReference>
<dbReference type="eggNOG" id="KOG2606">
    <property type="taxonomic scope" value="Eukaryota"/>
</dbReference>
<accession>A0A177A9J4</accession>
<sequence length="300" mass="34064">MNALEEAQARHRKENKDLQGRITQKKKQATKKTRKGANDECAELERQLKEAQAAELAALCGDAPEDEPEVESKPENDARVAPTQDETLAADLQKTAISDPAPSEEAQPKRNRQKERLARRAAEQEAEAIKTEEEAAKLPNWKRQERTAMLKAFKTHKLDEKEIRPDGHCLFSSVADQLDQAGIDLRTKNDAEKTEAFRYKAVRRTAAKYIKGHPDEFEAFLEEPLPAYVQKIENSAEWGGQVELIALAKSYNVEICVLQDGRLDKFSPEETEEEVEKIWLAYYHHGYGLGEHYNSLRKAP</sequence>
<evidence type="ECO:0000256" key="1">
    <source>
        <dbReference type="SAM" id="MobiDB-lite"/>
    </source>
</evidence>
<gene>
    <name evidence="3" type="ORF">VC83_06205</name>
</gene>
<dbReference type="PROSITE" id="PS50802">
    <property type="entry name" value="OTU"/>
    <property type="match status" value="1"/>
</dbReference>
<dbReference type="AlphaFoldDB" id="A0A177A9J4"/>
<dbReference type="GO" id="GO:0016579">
    <property type="term" value="P:protein deubiquitination"/>
    <property type="evidence" value="ECO:0007669"/>
    <property type="project" value="TreeGrafter"/>
</dbReference>
<proteinExistence type="predicted"/>
<dbReference type="VEuPathDB" id="FungiDB:GMDG_07554"/>
<evidence type="ECO:0000259" key="2">
    <source>
        <dbReference type="PROSITE" id="PS50802"/>
    </source>
</evidence>
<feature type="compositionally biased region" description="Basic residues" evidence="1">
    <location>
        <begin position="23"/>
        <end position="35"/>
    </location>
</feature>
<dbReference type="InterPro" id="IPR050704">
    <property type="entry name" value="Peptidase_C85-like"/>
</dbReference>
<dbReference type="Pfam" id="PF02338">
    <property type="entry name" value="OTU"/>
    <property type="match status" value="1"/>
</dbReference>
<dbReference type="PANTHER" id="PTHR12419:SF10">
    <property type="entry name" value="DEUBIQUITINASE OTUD6B"/>
    <property type="match status" value="1"/>
</dbReference>
<protein>
    <recommendedName>
        <fullName evidence="2">OTU domain-containing protein</fullName>
    </recommendedName>
</protein>
<dbReference type="PANTHER" id="PTHR12419">
    <property type="entry name" value="OTU DOMAIN CONTAINING PROTEIN"/>
    <property type="match status" value="1"/>
</dbReference>
<reference evidence="3" key="1">
    <citation type="submission" date="2016-03" db="EMBL/GenBank/DDBJ databases">
        <title>Updated assembly of Pseudogymnoascus destructans, the fungus causing white-nose syndrome of bats.</title>
        <authorList>
            <person name="Palmer J.M."/>
            <person name="Drees K.P."/>
            <person name="Foster J.T."/>
            <person name="Lindner D.L."/>
        </authorList>
    </citation>
    <scope>NUCLEOTIDE SEQUENCE [LARGE SCALE GENOMIC DNA]</scope>
    <source>
        <strain evidence="3">20631-21</strain>
    </source>
</reference>
<dbReference type="Gene3D" id="3.90.70.80">
    <property type="match status" value="1"/>
</dbReference>
<feature type="domain" description="OTU" evidence="2">
    <location>
        <begin position="158"/>
        <end position="299"/>
    </location>
</feature>
<dbReference type="CDD" id="cd22762">
    <property type="entry name" value="OTU_fungi_OTU2-like"/>
    <property type="match status" value="1"/>
</dbReference>
<dbReference type="SUPFAM" id="SSF54001">
    <property type="entry name" value="Cysteine proteinases"/>
    <property type="match status" value="1"/>
</dbReference>
<organism evidence="3">
    <name type="scientific">Pseudogymnoascus destructans</name>
    <dbReference type="NCBI Taxonomy" id="655981"/>
    <lineage>
        <taxon>Eukaryota</taxon>
        <taxon>Fungi</taxon>
        <taxon>Dikarya</taxon>
        <taxon>Ascomycota</taxon>
        <taxon>Pezizomycotina</taxon>
        <taxon>Leotiomycetes</taxon>
        <taxon>Thelebolales</taxon>
        <taxon>Thelebolaceae</taxon>
        <taxon>Pseudogymnoascus</taxon>
    </lineage>
</organism>
<feature type="region of interest" description="Disordered" evidence="1">
    <location>
        <begin position="60"/>
        <end position="131"/>
    </location>
</feature>
<feature type="compositionally biased region" description="Basic and acidic residues" evidence="1">
    <location>
        <begin position="114"/>
        <end position="131"/>
    </location>
</feature>
<dbReference type="InterPro" id="IPR038765">
    <property type="entry name" value="Papain-like_cys_pep_sf"/>
</dbReference>
<dbReference type="GeneID" id="36289267"/>
<dbReference type="OrthoDB" id="415023at2759"/>
<dbReference type="RefSeq" id="XP_024324073.1">
    <property type="nucleotide sequence ID" value="XM_024469808.1"/>
</dbReference>
<feature type="region of interest" description="Disordered" evidence="1">
    <location>
        <begin position="1"/>
        <end position="39"/>
    </location>
</feature>
<evidence type="ECO:0000313" key="3">
    <source>
        <dbReference type="EMBL" id="OAF58789.1"/>
    </source>
</evidence>